<dbReference type="PANTHER" id="PTHR16320">
    <property type="entry name" value="SPHINGOMYELINASE FAMILY MEMBER"/>
    <property type="match status" value="1"/>
</dbReference>
<dbReference type="InterPro" id="IPR036691">
    <property type="entry name" value="Endo/exonu/phosph_ase_sf"/>
</dbReference>
<proteinExistence type="inferred from homology"/>
<comment type="caution">
    <text evidence="6">The sequence shown here is derived from an EMBL/GenBank/DDBJ whole genome shotgun (WGS) entry which is preliminary data.</text>
</comment>
<dbReference type="InterPro" id="IPR017766">
    <property type="entry name" value="Sphingomyelinase/PLipase_C"/>
</dbReference>
<dbReference type="PANTHER" id="PTHR16320:SF1">
    <property type="entry name" value="SPHINGOMYELINASE DDB_G0288017"/>
    <property type="match status" value="1"/>
</dbReference>
<organism evidence="6 7">
    <name type="scientific">Tritrichomonas foetus</name>
    <dbReference type="NCBI Taxonomy" id="1144522"/>
    <lineage>
        <taxon>Eukaryota</taxon>
        <taxon>Metamonada</taxon>
        <taxon>Parabasalia</taxon>
        <taxon>Tritrichomonadida</taxon>
        <taxon>Tritrichomonadidae</taxon>
        <taxon>Tritrichomonas</taxon>
    </lineage>
</organism>
<keyword evidence="6" id="KW-0255">Endonuclease</keyword>
<feature type="transmembrane region" description="Helical" evidence="4">
    <location>
        <begin position="31"/>
        <end position="57"/>
    </location>
</feature>
<evidence type="ECO:0000256" key="4">
    <source>
        <dbReference type="SAM" id="Phobius"/>
    </source>
</evidence>
<evidence type="ECO:0000313" key="7">
    <source>
        <dbReference type="Proteomes" id="UP000179807"/>
    </source>
</evidence>
<keyword evidence="4" id="KW-0472">Membrane</keyword>
<evidence type="ECO:0000256" key="3">
    <source>
        <dbReference type="ARBA" id="ARBA00022801"/>
    </source>
</evidence>
<comment type="similarity">
    <text evidence="1">Belongs to the neutral sphingomyelinase family.</text>
</comment>
<dbReference type="GeneID" id="94834594"/>
<feature type="domain" description="Endonuclease/exonuclease/phosphatase" evidence="5">
    <location>
        <begin position="111"/>
        <end position="358"/>
    </location>
</feature>
<evidence type="ECO:0000259" key="5">
    <source>
        <dbReference type="Pfam" id="PF03372"/>
    </source>
</evidence>
<dbReference type="AlphaFoldDB" id="A0A1J4KLU5"/>
<dbReference type="GO" id="GO:0004527">
    <property type="term" value="F:exonuclease activity"/>
    <property type="evidence" value="ECO:0007669"/>
    <property type="project" value="UniProtKB-KW"/>
</dbReference>
<keyword evidence="6" id="KW-0540">Nuclease</keyword>
<dbReference type="EMBL" id="MLAK01000567">
    <property type="protein sequence ID" value="OHT12273.1"/>
    <property type="molecule type" value="Genomic_DNA"/>
</dbReference>
<evidence type="ECO:0000313" key="6">
    <source>
        <dbReference type="EMBL" id="OHT12273.1"/>
    </source>
</evidence>
<keyword evidence="3" id="KW-0378">Hydrolase</keyword>
<evidence type="ECO:0000256" key="2">
    <source>
        <dbReference type="ARBA" id="ARBA00012369"/>
    </source>
</evidence>
<dbReference type="SUPFAM" id="SSF56219">
    <property type="entry name" value="DNase I-like"/>
    <property type="match status" value="1"/>
</dbReference>
<name>A0A1J4KLU5_9EUKA</name>
<evidence type="ECO:0000256" key="1">
    <source>
        <dbReference type="ARBA" id="ARBA00006335"/>
    </source>
</evidence>
<dbReference type="Pfam" id="PF03372">
    <property type="entry name" value="Exo_endo_phos"/>
    <property type="match status" value="1"/>
</dbReference>
<reference evidence="6" key="1">
    <citation type="submission" date="2016-10" db="EMBL/GenBank/DDBJ databases">
        <authorList>
            <person name="Benchimol M."/>
            <person name="Almeida L.G."/>
            <person name="Vasconcelos A.T."/>
            <person name="Perreira-Neves A."/>
            <person name="Rosa I.A."/>
            <person name="Tasca T."/>
            <person name="Bogo M.R."/>
            <person name="de Souza W."/>
        </authorList>
    </citation>
    <scope>NUCLEOTIDE SEQUENCE [LARGE SCALE GENOMIC DNA]</scope>
    <source>
        <strain evidence="6">K</strain>
    </source>
</reference>
<dbReference type="EC" id="3.1.4.12" evidence="2"/>
<protein>
    <recommendedName>
        <fullName evidence="2">sphingomyelin phosphodiesterase</fullName>
        <ecNumber evidence="2">3.1.4.12</ecNumber>
    </recommendedName>
</protein>
<accession>A0A1J4KLU5</accession>
<sequence>MIMDEQTIEELIIGDEYQSKTIQKKQLLQKLLRIAIIILVVSVGIVLIAFSVFKIILSRTLDLSQYSISIQSEFKIPESTKRLKILQYNAFWRSDIMHIGTNEYVHERAMTLVDLLDDYDIVCLSETFQFGSSTVQHFIESMKAKGFNYFASGEKPSFFSRFLIDSGCMICSKYPIIEIDTFTYPDGQSFDAFCAKAIIYTKIQISQTQTVNLFSTHLQASYDIITESDLKIRSKQRGNINNFMKKQLLKTNSSQNELLLLVGDLNSEFYDLRERKQFLPDLQIEGYEIADTLYDSSSDKRPFTTCDQFFTNGPDIKRESIDYCLIYQLKGTPHVESYHSNVVQFAVPKRPYQYLSDHFAVTADLILQ</sequence>
<dbReference type="Gene3D" id="3.60.10.10">
    <property type="entry name" value="Endonuclease/exonuclease/phosphatase"/>
    <property type="match status" value="1"/>
</dbReference>
<keyword evidence="4" id="KW-0812">Transmembrane</keyword>
<dbReference type="GO" id="GO:0004519">
    <property type="term" value="F:endonuclease activity"/>
    <property type="evidence" value="ECO:0007669"/>
    <property type="project" value="UniProtKB-KW"/>
</dbReference>
<dbReference type="GO" id="GO:0004767">
    <property type="term" value="F:sphingomyelin phosphodiesterase activity"/>
    <property type="evidence" value="ECO:0007669"/>
    <property type="project" value="UniProtKB-EC"/>
</dbReference>
<dbReference type="InterPro" id="IPR038772">
    <property type="entry name" value="Sph/SMPD2-like"/>
</dbReference>
<dbReference type="Proteomes" id="UP000179807">
    <property type="component" value="Unassembled WGS sequence"/>
</dbReference>
<dbReference type="RefSeq" id="XP_068365409.1">
    <property type="nucleotide sequence ID" value="XM_068499890.1"/>
</dbReference>
<dbReference type="OrthoDB" id="40902at2759"/>
<dbReference type="GO" id="GO:0005576">
    <property type="term" value="C:extracellular region"/>
    <property type="evidence" value="ECO:0007669"/>
    <property type="project" value="InterPro"/>
</dbReference>
<keyword evidence="7" id="KW-1185">Reference proteome</keyword>
<dbReference type="CDD" id="cd09078">
    <property type="entry name" value="nSMase"/>
    <property type="match status" value="1"/>
</dbReference>
<dbReference type="GO" id="GO:0005737">
    <property type="term" value="C:cytoplasm"/>
    <property type="evidence" value="ECO:0007669"/>
    <property type="project" value="TreeGrafter"/>
</dbReference>
<dbReference type="VEuPathDB" id="TrichDB:TRFO_17957"/>
<gene>
    <name evidence="6" type="ORF">TRFO_17957</name>
</gene>
<keyword evidence="4" id="KW-1133">Transmembrane helix</keyword>
<dbReference type="InterPro" id="IPR005135">
    <property type="entry name" value="Endo/exonuclease/phosphatase"/>
</dbReference>